<dbReference type="EMBL" id="FNJK01000005">
    <property type="protein sequence ID" value="SDP10305.1"/>
    <property type="molecule type" value="Genomic_DNA"/>
</dbReference>
<evidence type="ECO:0000313" key="1">
    <source>
        <dbReference type="EMBL" id="SDP10305.1"/>
    </source>
</evidence>
<reference evidence="2 4" key="2">
    <citation type="submission" date="2017-07" db="EMBL/GenBank/DDBJ databases">
        <authorList>
            <person name="Sun Z.S."/>
            <person name="Albrecht U."/>
            <person name="Echele G."/>
            <person name="Lee C.C."/>
        </authorList>
    </citation>
    <scope>NUCLEOTIDE SEQUENCE [LARGE SCALE GENOMIC DNA]</scope>
    <source>
        <strain evidence="2 4">AR3</strain>
    </source>
</reference>
<dbReference type="Pfam" id="PF13780">
    <property type="entry name" value="DUF4176"/>
    <property type="match status" value="1"/>
</dbReference>
<evidence type="ECO:0008006" key="5">
    <source>
        <dbReference type="Google" id="ProtNLM"/>
    </source>
</evidence>
<dbReference type="Proteomes" id="UP000214649">
    <property type="component" value="Unassembled WGS sequence"/>
</dbReference>
<dbReference type="AlphaFoldDB" id="A0A1H0PZW0"/>
<dbReference type="EMBL" id="FZRA01000005">
    <property type="protein sequence ID" value="SNU09023.1"/>
    <property type="molecule type" value="Genomic_DNA"/>
</dbReference>
<evidence type="ECO:0000313" key="3">
    <source>
        <dbReference type="Proteomes" id="UP000183816"/>
    </source>
</evidence>
<dbReference type="InterPro" id="IPR025233">
    <property type="entry name" value="DUF4176"/>
</dbReference>
<name>A0A1H0PZW0_STREI</name>
<evidence type="ECO:0000313" key="4">
    <source>
        <dbReference type="Proteomes" id="UP000214649"/>
    </source>
</evidence>
<evidence type="ECO:0000313" key="2">
    <source>
        <dbReference type="EMBL" id="SNU09023.1"/>
    </source>
</evidence>
<dbReference type="OrthoDB" id="5124454at2"/>
<accession>A0A1H0PZW0</accession>
<protein>
    <recommendedName>
        <fullName evidence="5">DUF4176 domain-containing protein</fullName>
    </recommendedName>
</protein>
<reference evidence="1 3" key="1">
    <citation type="submission" date="2016-10" db="EMBL/GenBank/DDBJ databases">
        <authorList>
            <person name="de Groot N.N."/>
        </authorList>
    </citation>
    <scope>NUCLEOTIDE SEQUENCE [LARGE SCALE GENOMIC DNA]</scope>
    <source>
        <strain evidence="1 3">Sb04</strain>
    </source>
</reference>
<dbReference type="RefSeq" id="WP_074480830.1">
    <property type="nucleotide sequence ID" value="NZ_CP075172.1"/>
</dbReference>
<organism evidence="1 3">
    <name type="scientific">Streptococcus equinus</name>
    <name type="common">Streptococcus bovis</name>
    <dbReference type="NCBI Taxonomy" id="1335"/>
    <lineage>
        <taxon>Bacteria</taxon>
        <taxon>Bacillati</taxon>
        <taxon>Bacillota</taxon>
        <taxon>Bacilli</taxon>
        <taxon>Lactobacillales</taxon>
        <taxon>Streptococcaceae</taxon>
        <taxon>Streptococcus</taxon>
    </lineage>
</organism>
<dbReference type="Proteomes" id="UP000183816">
    <property type="component" value="Unassembled WGS sequence"/>
</dbReference>
<sequence length="97" mass="11314">MLLPVGSVVYLENGDQKIIILNRGVIVNQNNQEVIFDYTGAIYPEGLNPKQVYYFNQEDIDQVVFQGYVDDDERRFTDLYKKWIATTNLKKGYTQNN</sequence>
<gene>
    <name evidence="1" type="ORF">SAMN05216347_10564</name>
    <name evidence="2" type="ORF">SAMN05216470_1596</name>
</gene>
<proteinExistence type="predicted"/>